<feature type="transmembrane region" description="Helical" evidence="6">
    <location>
        <begin position="65"/>
        <end position="91"/>
    </location>
</feature>
<comment type="subcellular location">
    <subcellularLocation>
        <location evidence="1">Membrane</location>
        <topology evidence="1">Multi-pass membrane protein</topology>
    </subcellularLocation>
</comment>
<keyword evidence="4 6" id="KW-0472">Membrane</keyword>
<dbReference type="InterPro" id="IPR032816">
    <property type="entry name" value="VTT_dom"/>
</dbReference>
<protein>
    <submittedName>
        <fullName evidence="8">Transmembrane protein 41B</fullName>
    </submittedName>
</protein>
<evidence type="ECO:0000256" key="3">
    <source>
        <dbReference type="ARBA" id="ARBA00022989"/>
    </source>
</evidence>
<proteinExistence type="inferred from homology"/>
<dbReference type="Proteomes" id="UP000780801">
    <property type="component" value="Unassembled WGS sequence"/>
</dbReference>
<comment type="caution">
    <text evidence="8">The sequence shown here is derived from an EMBL/GenBank/DDBJ whole genome shotgun (WGS) entry which is preliminary data.</text>
</comment>
<sequence>ERRDWLKFPRSAEDVQHLSILLNAYVSEHYYNVLFCFIATYVAMQAFAIPGSVMLSVLGGALFKFWVGFPVVLMCATVGSTICYCLSYYLMHPIVEKYLQKRVLQLQAK</sequence>
<evidence type="ECO:0000256" key="1">
    <source>
        <dbReference type="ARBA" id="ARBA00004141"/>
    </source>
</evidence>
<evidence type="ECO:0000256" key="5">
    <source>
        <dbReference type="ARBA" id="ARBA00025797"/>
    </source>
</evidence>
<keyword evidence="3 6" id="KW-1133">Transmembrane helix</keyword>
<feature type="non-terminal residue" evidence="8">
    <location>
        <position position="1"/>
    </location>
</feature>
<keyword evidence="9" id="KW-1185">Reference proteome</keyword>
<comment type="similarity">
    <text evidence="5">Belongs to the TMEM41 family.</text>
</comment>
<feature type="domain" description="VTT" evidence="7">
    <location>
        <begin position="49"/>
        <end position="105"/>
    </location>
</feature>
<feature type="non-terminal residue" evidence="8">
    <location>
        <position position="109"/>
    </location>
</feature>
<name>A0A9P6FGQ9_9FUNG</name>
<dbReference type="EMBL" id="JAABOA010007109">
    <property type="protein sequence ID" value="KAF9549811.1"/>
    <property type="molecule type" value="Genomic_DNA"/>
</dbReference>
<evidence type="ECO:0000313" key="8">
    <source>
        <dbReference type="EMBL" id="KAF9549811.1"/>
    </source>
</evidence>
<evidence type="ECO:0000313" key="9">
    <source>
        <dbReference type="Proteomes" id="UP000780801"/>
    </source>
</evidence>
<evidence type="ECO:0000256" key="4">
    <source>
        <dbReference type="ARBA" id="ARBA00023136"/>
    </source>
</evidence>
<dbReference type="InterPro" id="IPR045014">
    <property type="entry name" value="TM41A/B"/>
</dbReference>
<dbReference type="Pfam" id="PF09335">
    <property type="entry name" value="VTT_dom"/>
    <property type="match status" value="1"/>
</dbReference>
<feature type="transmembrane region" description="Helical" evidence="6">
    <location>
        <begin position="30"/>
        <end position="53"/>
    </location>
</feature>
<evidence type="ECO:0000256" key="2">
    <source>
        <dbReference type="ARBA" id="ARBA00022692"/>
    </source>
</evidence>
<organism evidence="8 9">
    <name type="scientific">Lunasporangiospora selenospora</name>
    <dbReference type="NCBI Taxonomy" id="979761"/>
    <lineage>
        <taxon>Eukaryota</taxon>
        <taxon>Fungi</taxon>
        <taxon>Fungi incertae sedis</taxon>
        <taxon>Mucoromycota</taxon>
        <taxon>Mortierellomycotina</taxon>
        <taxon>Mortierellomycetes</taxon>
        <taxon>Mortierellales</taxon>
        <taxon>Mortierellaceae</taxon>
        <taxon>Lunasporangiospora</taxon>
    </lineage>
</organism>
<evidence type="ECO:0000256" key="6">
    <source>
        <dbReference type="SAM" id="Phobius"/>
    </source>
</evidence>
<dbReference type="PANTHER" id="PTHR43220:SF18">
    <property type="entry name" value="TRANSMEMBRANE PROTEIN 41B"/>
    <property type="match status" value="1"/>
</dbReference>
<dbReference type="OrthoDB" id="3364966at2759"/>
<gene>
    <name evidence="8" type="primary">TMEM41B_2</name>
    <name evidence="8" type="ORF">BGW38_009575</name>
</gene>
<dbReference type="AlphaFoldDB" id="A0A9P6FGQ9"/>
<dbReference type="GO" id="GO:0016020">
    <property type="term" value="C:membrane"/>
    <property type="evidence" value="ECO:0007669"/>
    <property type="project" value="UniProtKB-SubCell"/>
</dbReference>
<dbReference type="PANTHER" id="PTHR43220">
    <property type="match status" value="1"/>
</dbReference>
<reference evidence="8" key="1">
    <citation type="journal article" date="2020" name="Fungal Divers.">
        <title>Resolving the Mortierellaceae phylogeny through synthesis of multi-gene phylogenetics and phylogenomics.</title>
        <authorList>
            <person name="Vandepol N."/>
            <person name="Liber J."/>
            <person name="Desiro A."/>
            <person name="Na H."/>
            <person name="Kennedy M."/>
            <person name="Barry K."/>
            <person name="Grigoriev I.V."/>
            <person name="Miller A.N."/>
            <person name="O'Donnell K."/>
            <person name="Stajich J.E."/>
            <person name="Bonito G."/>
        </authorList>
    </citation>
    <scope>NUCLEOTIDE SEQUENCE</scope>
    <source>
        <strain evidence="8">KOD1015</strain>
    </source>
</reference>
<accession>A0A9P6FGQ9</accession>
<keyword evidence="2 6" id="KW-0812">Transmembrane</keyword>
<evidence type="ECO:0000259" key="7">
    <source>
        <dbReference type="Pfam" id="PF09335"/>
    </source>
</evidence>